<evidence type="ECO:0000256" key="1">
    <source>
        <dbReference type="SAM" id="Phobius"/>
    </source>
</evidence>
<keyword evidence="1" id="KW-1133">Transmembrane helix</keyword>
<protein>
    <submittedName>
        <fullName evidence="2">Uncharacterized protein</fullName>
    </submittedName>
</protein>
<name>A0AAE0IZZ0_9PEZI</name>
<keyword evidence="1" id="KW-0472">Membrane</keyword>
<keyword evidence="1" id="KW-0812">Transmembrane</keyword>
<reference evidence="2" key="2">
    <citation type="submission" date="2023-06" db="EMBL/GenBank/DDBJ databases">
        <authorList>
            <consortium name="Lawrence Berkeley National Laboratory"/>
            <person name="Haridas S."/>
            <person name="Hensen N."/>
            <person name="Bonometti L."/>
            <person name="Westerberg I."/>
            <person name="Brannstrom I.O."/>
            <person name="Guillou S."/>
            <person name="Cros-Aarteil S."/>
            <person name="Calhoun S."/>
            <person name="Kuo A."/>
            <person name="Mondo S."/>
            <person name="Pangilinan J."/>
            <person name="Riley R."/>
            <person name="Labutti K."/>
            <person name="Andreopoulos B."/>
            <person name="Lipzen A."/>
            <person name="Chen C."/>
            <person name="Yanf M."/>
            <person name="Daum C."/>
            <person name="Ng V."/>
            <person name="Clum A."/>
            <person name="Steindorff A."/>
            <person name="Ohm R."/>
            <person name="Martin F."/>
            <person name="Silar P."/>
            <person name="Natvig D."/>
            <person name="Lalanne C."/>
            <person name="Gautier V."/>
            <person name="Ament-Velasquez S.L."/>
            <person name="Kruys A."/>
            <person name="Hutchinson M.I."/>
            <person name="Powell A.J."/>
            <person name="Barry K."/>
            <person name="Miller A.N."/>
            <person name="Grigoriev I.V."/>
            <person name="Debuchy R."/>
            <person name="Gladieux P."/>
            <person name="Thoren M.H."/>
            <person name="Johannesson H."/>
        </authorList>
    </citation>
    <scope>NUCLEOTIDE SEQUENCE</scope>
    <source>
        <strain evidence="2">SMH4131-1</strain>
    </source>
</reference>
<evidence type="ECO:0000313" key="2">
    <source>
        <dbReference type="EMBL" id="KAK3334125.1"/>
    </source>
</evidence>
<evidence type="ECO:0000313" key="3">
    <source>
        <dbReference type="Proteomes" id="UP001286456"/>
    </source>
</evidence>
<gene>
    <name evidence="2" type="ORF">B0T19DRAFT_484031</name>
</gene>
<feature type="transmembrane region" description="Helical" evidence="1">
    <location>
        <begin position="6"/>
        <end position="27"/>
    </location>
</feature>
<dbReference type="EMBL" id="JAUEPO010000002">
    <property type="protein sequence ID" value="KAK3334125.1"/>
    <property type="molecule type" value="Genomic_DNA"/>
</dbReference>
<dbReference type="AlphaFoldDB" id="A0AAE0IZZ0"/>
<dbReference type="Proteomes" id="UP001286456">
    <property type="component" value="Unassembled WGS sequence"/>
</dbReference>
<reference evidence="2" key="1">
    <citation type="journal article" date="2023" name="Mol. Phylogenet. Evol.">
        <title>Genome-scale phylogeny and comparative genomics of the fungal order Sordariales.</title>
        <authorList>
            <person name="Hensen N."/>
            <person name="Bonometti L."/>
            <person name="Westerberg I."/>
            <person name="Brannstrom I.O."/>
            <person name="Guillou S."/>
            <person name="Cros-Aarteil S."/>
            <person name="Calhoun S."/>
            <person name="Haridas S."/>
            <person name="Kuo A."/>
            <person name="Mondo S."/>
            <person name="Pangilinan J."/>
            <person name="Riley R."/>
            <person name="LaButti K."/>
            <person name="Andreopoulos B."/>
            <person name="Lipzen A."/>
            <person name="Chen C."/>
            <person name="Yan M."/>
            <person name="Daum C."/>
            <person name="Ng V."/>
            <person name="Clum A."/>
            <person name="Steindorff A."/>
            <person name="Ohm R.A."/>
            <person name="Martin F."/>
            <person name="Silar P."/>
            <person name="Natvig D.O."/>
            <person name="Lalanne C."/>
            <person name="Gautier V."/>
            <person name="Ament-Velasquez S.L."/>
            <person name="Kruys A."/>
            <person name="Hutchinson M.I."/>
            <person name="Powell A.J."/>
            <person name="Barry K."/>
            <person name="Miller A.N."/>
            <person name="Grigoriev I.V."/>
            <person name="Debuchy R."/>
            <person name="Gladieux P."/>
            <person name="Hiltunen Thoren M."/>
            <person name="Johannesson H."/>
        </authorList>
    </citation>
    <scope>NUCLEOTIDE SEQUENCE</scope>
    <source>
        <strain evidence="2">SMH4131-1</strain>
    </source>
</reference>
<comment type="caution">
    <text evidence="2">The sequence shown here is derived from an EMBL/GenBank/DDBJ whole genome shotgun (WGS) entry which is preliminary data.</text>
</comment>
<sequence length="104" mass="11504">MPHGLVLPWVPTHPCVVCVPLALQVFLRILANVGKRPQSVHVSCSVAFIFDKSPPQPDPRIPSPHNSKLPKRFLALPRVLIINNSFWTELKLIGSDPDLSVANI</sequence>
<organism evidence="2 3">
    <name type="scientific">Cercophora scortea</name>
    <dbReference type="NCBI Taxonomy" id="314031"/>
    <lineage>
        <taxon>Eukaryota</taxon>
        <taxon>Fungi</taxon>
        <taxon>Dikarya</taxon>
        <taxon>Ascomycota</taxon>
        <taxon>Pezizomycotina</taxon>
        <taxon>Sordariomycetes</taxon>
        <taxon>Sordariomycetidae</taxon>
        <taxon>Sordariales</taxon>
        <taxon>Lasiosphaeriaceae</taxon>
        <taxon>Cercophora</taxon>
    </lineage>
</organism>
<accession>A0AAE0IZZ0</accession>
<keyword evidence="3" id="KW-1185">Reference proteome</keyword>
<proteinExistence type="predicted"/>